<dbReference type="RefSeq" id="NP_542464.1">
    <property type="nucleotide sequence ID" value="NC_003342.1"/>
</dbReference>
<keyword evidence="10 17" id="KW-1133">Transmembrane helix</keyword>
<evidence type="ECO:0000256" key="4">
    <source>
        <dbReference type="ARBA" id="ARBA00016612"/>
    </source>
</evidence>
<geneLocation type="mitochondrion" evidence="18"/>
<keyword evidence="14 17" id="KW-0472">Membrane</keyword>
<evidence type="ECO:0000313" key="18">
    <source>
        <dbReference type="EMBL" id="AAL55253.1"/>
    </source>
</evidence>
<accession>Q8WDT2</accession>
<keyword evidence="12 17" id="KW-0830">Ubiquinone</keyword>
<reference evidence="18" key="2">
    <citation type="journal article" date="2004" name="J. Mol. Evol.">
        <title>Complete mitochondrial genome sequences of the South american and the Australian lungfish: testing of the phylogenetic performance of mitochondrial data sets for phylogenetic problems in tetrapod relationships.</title>
        <authorList>
            <person name="Brinkmann H."/>
            <person name="Denk A."/>
            <person name="Zitzler J."/>
            <person name="Joss J.J."/>
            <person name="Meyer A."/>
        </authorList>
    </citation>
    <scope>NUCLEOTIDE SEQUENCE</scope>
</reference>
<evidence type="ECO:0000256" key="2">
    <source>
        <dbReference type="ARBA" id="ARBA00010519"/>
    </source>
</evidence>
<keyword evidence="7 17" id="KW-0812">Transmembrane</keyword>
<evidence type="ECO:0000256" key="7">
    <source>
        <dbReference type="ARBA" id="ARBA00022692"/>
    </source>
</evidence>
<dbReference type="EMBL" id="AF302934">
    <property type="protein sequence ID" value="AAL55253.1"/>
    <property type="molecule type" value="Genomic_DNA"/>
</dbReference>
<keyword evidence="11 17" id="KW-0520">NAD</keyword>
<gene>
    <name evidence="18" type="primary">ND4L</name>
</gene>
<organism evidence="18">
    <name type="scientific">Lepidosiren paradoxus</name>
    <name type="common">South American lungfish</name>
    <dbReference type="NCBI Taxonomy" id="7883"/>
    <lineage>
        <taxon>Eukaryota</taxon>
        <taxon>Metazoa</taxon>
        <taxon>Chordata</taxon>
        <taxon>Craniata</taxon>
        <taxon>Vertebrata</taxon>
        <taxon>Euteleostomi</taxon>
        <taxon>Dipnomorpha</taxon>
        <taxon>Ceratodontiformes</taxon>
        <taxon>Lepidosirenoidei</taxon>
        <taxon>Lepidosirenidae</taxon>
        <taxon>Lepidosiren</taxon>
    </lineage>
</organism>
<evidence type="ECO:0000256" key="8">
    <source>
        <dbReference type="ARBA" id="ARBA00022967"/>
    </source>
</evidence>
<dbReference type="PANTHER" id="PTHR11434:SF0">
    <property type="entry name" value="NADH-UBIQUINONE OXIDOREDUCTASE CHAIN 4L"/>
    <property type="match status" value="1"/>
</dbReference>
<proteinExistence type="inferred from homology"/>
<sequence length="98" mass="10543">MTPLVFTFSSTFTVSLIGLAFNRSHLILTLLCLEGMMLSSFLALSTWPLLFQLSSPLPLPLIILSLAACEAATGLALLVATARTHGTDHLKSLNLLRC</sequence>
<evidence type="ECO:0000256" key="3">
    <source>
        <dbReference type="ARBA" id="ARBA00012944"/>
    </source>
</evidence>
<evidence type="ECO:0000256" key="14">
    <source>
        <dbReference type="ARBA" id="ARBA00023136"/>
    </source>
</evidence>
<keyword evidence="6 17" id="KW-0679">Respiratory chain</keyword>
<feature type="transmembrane region" description="Helical" evidence="17">
    <location>
        <begin position="28"/>
        <end position="50"/>
    </location>
</feature>
<comment type="subcellular location">
    <subcellularLocation>
        <location evidence="17">Mitochondrion inner membrane</location>
        <topology evidence="17">Multi-pass membrane protein</topology>
    </subcellularLocation>
    <subcellularLocation>
        <location evidence="1">Mitochondrion membrane</location>
        <topology evidence="1">Multi-pass membrane protein</topology>
    </subcellularLocation>
</comment>
<keyword evidence="8 17" id="KW-1278">Translocase</keyword>
<dbReference type="GO" id="GO:0042773">
    <property type="term" value="P:ATP synthesis coupled electron transport"/>
    <property type="evidence" value="ECO:0007669"/>
    <property type="project" value="UniProtKB-UniRule"/>
</dbReference>
<keyword evidence="13 17" id="KW-0496">Mitochondrion</keyword>
<dbReference type="InterPro" id="IPR001133">
    <property type="entry name" value="NADH_UbQ_OxRdtase_chain4L/K"/>
</dbReference>
<dbReference type="GeneID" id="804541"/>
<comment type="similarity">
    <text evidence="2 17">Belongs to the complex I subunit 4L family.</text>
</comment>
<dbReference type="EC" id="7.1.1.2" evidence="3 17"/>
<dbReference type="Pfam" id="PF00420">
    <property type="entry name" value="Oxidored_q2"/>
    <property type="match status" value="1"/>
</dbReference>
<evidence type="ECO:0000256" key="5">
    <source>
        <dbReference type="ARBA" id="ARBA00022448"/>
    </source>
</evidence>
<dbReference type="GO" id="GO:0005743">
    <property type="term" value="C:mitochondrial inner membrane"/>
    <property type="evidence" value="ECO:0007669"/>
    <property type="project" value="UniProtKB-SubCell"/>
</dbReference>
<comment type="function">
    <text evidence="15">Core subunit of the mitochondrial membrane respiratory chain NADH dehydrogenase (Complex I) which catalyzes electron transfer from NADH through the respiratory chain, using ubiquinone as an electron acceptor. Part of the enzyme membrane arm which is embedded in the lipid bilayer and involved in proton translocation.</text>
</comment>
<evidence type="ECO:0000256" key="12">
    <source>
        <dbReference type="ARBA" id="ARBA00023075"/>
    </source>
</evidence>
<dbReference type="GO" id="GO:0030964">
    <property type="term" value="C:NADH dehydrogenase complex"/>
    <property type="evidence" value="ECO:0007669"/>
    <property type="project" value="TreeGrafter"/>
</dbReference>
<comment type="catalytic activity">
    <reaction evidence="16">
        <text>a ubiquinone + NADH + 5 H(+)(in) = a ubiquinol + NAD(+) + 4 H(+)(out)</text>
        <dbReference type="Rhea" id="RHEA:29091"/>
        <dbReference type="Rhea" id="RHEA-COMP:9565"/>
        <dbReference type="Rhea" id="RHEA-COMP:9566"/>
        <dbReference type="ChEBI" id="CHEBI:15378"/>
        <dbReference type="ChEBI" id="CHEBI:16389"/>
        <dbReference type="ChEBI" id="CHEBI:17976"/>
        <dbReference type="ChEBI" id="CHEBI:57540"/>
        <dbReference type="ChEBI" id="CHEBI:57945"/>
        <dbReference type="EC" id="7.1.1.2"/>
    </reaction>
    <physiologicalReaction direction="left-to-right" evidence="16">
        <dbReference type="Rhea" id="RHEA:29092"/>
    </physiologicalReaction>
</comment>
<dbReference type="CTD" id="4539"/>
<protein>
    <recommendedName>
        <fullName evidence="4 17">NADH-ubiquinone oxidoreductase chain 4L</fullName>
        <ecNumber evidence="3 17">7.1.1.2</ecNumber>
    </recommendedName>
</protein>
<reference evidence="18" key="1">
    <citation type="submission" date="2000-09" db="EMBL/GenBank/DDBJ databases">
        <authorList>
            <person name="Denk A.G."/>
            <person name="Brinkmann H."/>
            <person name="Zitzler J."/>
            <person name="Joss J.J."/>
            <person name="Meyer A."/>
        </authorList>
    </citation>
    <scope>NUCLEOTIDE SEQUENCE</scope>
</reference>
<dbReference type="PANTHER" id="PTHR11434">
    <property type="entry name" value="NADH-UBIQUINONE OXIDOREDUCTASE SUBUNIT ND4L"/>
    <property type="match status" value="1"/>
</dbReference>
<evidence type="ECO:0000256" key="10">
    <source>
        <dbReference type="ARBA" id="ARBA00022989"/>
    </source>
</evidence>
<name>Q8WDT2_LEPPA</name>
<evidence type="ECO:0000256" key="1">
    <source>
        <dbReference type="ARBA" id="ARBA00004225"/>
    </source>
</evidence>
<evidence type="ECO:0000256" key="17">
    <source>
        <dbReference type="RuleBase" id="RU004419"/>
    </source>
</evidence>
<evidence type="ECO:0000256" key="13">
    <source>
        <dbReference type="ARBA" id="ARBA00023128"/>
    </source>
</evidence>
<feature type="transmembrane region" description="Helical" evidence="17">
    <location>
        <begin position="62"/>
        <end position="82"/>
    </location>
</feature>
<feature type="transmembrane region" description="Helical" evidence="17">
    <location>
        <begin position="6"/>
        <end position="21"/>
    </location>
</feature>
<keyword evidence="9 17" id="KW-0249">Electron transport</keyword>
<evidence type="ECO:0000256" key="11">
    <source>
        <dbReference type="ARBA" id="ARBA00023027"/>
    </source>
</evidence>
<evidence type="ECO:0000256" key="15">
    <source>
        <dbReference type="ARBA" id="ARBA00043911"/>
    </source>
</evidence>
<evidence type="ECO:0000256" key="9">
    <source>
        <dbReference type="ARBA" id="ARBA00022982"/>
    </source>
</evidence>
<keyword evidence="17" id="KW-0999">Mitochondrion inner membrane</keyword>
<dbReference type="InterPro" id="IPR039428">
    <property type="entry name" value="NUOK/Mnh_C1-like"/>
</dbReference>
<evidence type="ECO:0000256" key="6">
    <source>
        <dbReference type="ARBA" id="ARBA00022660"/>
    </source>
</evidence>
<dbReference type="GO" id="GO:0016651">
    <property type="term" value="F:oxidoreductase activity, acting on NAD(P)H"/>
    <property type="evidence" value="ECO:0007669"/>
    <property type="project" value="InterPro"/>
</dbReference>
<evidence type="ECO:0000256" key="16">
    <source>
        <dbReference type="ARBA" id="ARBA00048769"/>
    </source>
</evidence>
<dbReference type="GO" id="GO:0008137">
    <property type="term" value="F:NADH dehydrogenase (ubiquinone) activity"/>
    <property type="evidence" value="ECO:0007669"/>
    <property type="project" value="UniProtKB-EC"/>
</dbReference>
<keyword evidence="5 17" id="KW-0813">Transport</keyword>
<dbReference type="AlphaFoldDB" id="Q8WDT2"/>
<dbReference type="Gene3D" id="1.10.287.3510">
    <property type="match status" value="1"/>
</dbReference>